<evidence type="ECO:0000313" key="1">
    <source>
        <dbReference type="EMBL" id="KAF7821072.1"/>
    </source>
</evidence>
<gene>
    <name evidence="1" type="ORF">G2W53_026527</name>
</gene>
<sequence>MKFKLTNPFFFIFGFHRGKKRSRTKLLRGESAYWLEVMTGGGSGVAGDEDRRWE</sequence>
<name>A0A834TH58_9FABA</name>
<organism evidence="1 2">
    <name type="scientific">Senna tora</name>
    <dbReference type="NCBI Taxonomy" id="362788"/>
    <lineage>
        <taxon>Eukaryota</taxon>
        <taxon>Viridiplantae</taxon>
        <taxon>Streptophyta</taxon>
        <taxon>Embryophyta</taxon>
        <taxon>Tracheophyta</taxon>
        <taxon>Spermatophyta</taxon>
        <taxon>Magnoliopsida</taxon>
        <taxon>eudicotyledons</taxon>
        <taxon>Gunneridae</taxon>
        <taxon>Pentapetalae</taxon>
        <taxon>rosids</taxon>
        <taxon>fabids</taxon>
        <taxon>Fabales</taxon>
        <taxon>Fabaceae</taxon>
        <taxon>Caesalpinioideae</taxon>
        <taxon>Cassia clade</taxon>
        <taxon>Senna</taxon>
    </lineage>
</organism>
<dbReference type="Proteomes" id="UP000634136">
    <property type="component" value="Unassembled WGS sequence"/>
</dbReference>
<keyword evidence="2" id="KW-1185">Reference proteome</keyword>
<reference evidence="1" key="1">
    <citation type="submission" date="2020-09" db="EMBL/GenBank/DDBJ databases">
        <title>Genome-Enabled Discovery of Anthraquinone Biosynthesis in Senna tora.</title>
        <authorList>
            <person name="Kang S.-H."/>
            <person name="Pandey R.P."/>
            <person name="Lee C.-M."/>
            <person name="Sim J.-S."/>
            <person name="Jeong J.-T."/>
            <person name="Choi B.-S."/>
            <person name="Jung M."/>
            <person name="Ginzburg D."/>
            <person name="Zhao K."/>
            <person name="Won S.Y."/>
            <person name="Oh T.-J."/>
            <person name="Yu Y."/>
            <person name="Kim N.-H."/>
            <person name="Lee O.R."/>
            <person name="Lee T.-H."/>
            <person name="Bashyal P."/>
            <person name="Kim T.-S."/>
            <person name="Lee W.-H."/>
            <person name="Kawkins C."/>
            <person name="Kim C.-K."/>
            <person name="Kim J.S."/>
            <person name="Ahn B.O."/>
            <person name="Rhee S.Y."/>
            <person name="Sohng J.K."/>
        </authorList>
    </citation>
    <scope>NUCLEOTIDE SEQUENCE</scope>
    <source>
        <tissue evidence="1">Leaf</tissue>
    </source>
</reference>
<proteinExistence type="predicted"/>
<comment type="caution">
    <text evidence="1">The sequence shown here is derived from an EMBL/GenBank/DDBJ whole genome shotgun (WGS) entry which is preliminary data.</text>
</comment>
<dbReference type="AlphaFoldDB" id="A0A834TH58"/>
<evidence type="ECO:0000313" key="2">
    <source>
        <dbReference type="Proteomes" id="UP000634136"/>
    </source>
</evidence>
<protein>
    <submittedName>
        <fullName evidence="1">Uncharacterized protein</fullName>
    </submittedName>
</protein>
<dbReference type="EMBL" id="JAAIUW010000008">
    <property type="protein sequence ID" value="KAF7821072.1"/>
    <property type="molecule type" value="Genomic_DNA"/>
</dbReference>
<accession>A0A834TH58</accession>